<dbReference type="AlphaFoldDB" id="A0A1I1HNL3"/>
<name>A0A1I1HNL3_9RHOB</name>
<organism evidence="2 3">
    <name type="scientific">Tropicimonas isoalkanivorans</name>
    <dbReference type="NCBI Taxonomy" id="441112"/>
    <lineage>
        <taxon>Bacteria</taxon>
        <taxon>Pseudomonadati</taxon>
        <taxon>Pseudomonadota</taxon>
        <taxon>Alphaproteobacteria</taxon>
        <taxon>Rhodobacterales</taxon>
        <taxon>Roseobacteraceae</taxon>
        <taxon>Tropicimonas</taxon>
    </lineage>
</organism>
<evidence type="ECO:0000256" key="1">
    <source>
        <dbReference type="SAM" id="SignalP"/>
    </source>
</evidence>
<dbReference type="PROSITE" id="PS51257">
    <property type="entry name" value="PROKAR_LIPOPROTEIN"/>
    <property type="match status" value="1"/>
</dbReference>
<dbReference type="EMBL" id="FOLG01000003">
    <property type="protein sequence ID" value="SFC25142.1"/>
    <property type="molecule type" value="Genomic_DNA"/>
</dbReference>
<protein>
    <submittedName>
        <fullName evidence="2">Copper chaperone NosL</fullName>
    </submittedName>
</protein>
<dbReference type="Proteomes" id="UP000198728">
    <property type="component" value="Unassembled WGS sequence"/>
</dbReference>
<keyword evidence="3" id="KW-1185">Reference proteome</keyword>
<evidence type="ECO:0000313" key="2">
    <source>
        <dbReference type="EMBL" id="SFC25142.1"/>
    </source>
</evidence>
<reference evidence="2 3" key="1">
    <citation type="submission" date="2016-10" db="EMBL/GenBank/DDBJ databases">
        <authorList>
            <person name="de Groot N.N."/>
        </authorList>
    </citation>
    <scope>NUCLEOTIDE SEQUENCE [LARGE SCALE GENOMIC DNA]</scope>
    <source>
        <strain evidence="2 3">DSM 19548</strain>
    </source>
</reference>
<sequence length="176" mass="18889">MNRIVMPLVVALALAGCREETAAVPTPTRMTDEALGHFCQMFVADHPGPKAQIHLKGYEAPLWFSQVTDAVSYVHDPERDGEIAAIYVSDMGHAESWAVPGADNWAAADTVRLVIESEQAGGMGLPEAIPFSDPADADAFVQEHGGRIVGFTEVPQSYAHPQMDTMNADAMNGGMH</sequence>
<accession>A0A1I1HNL3</accession>
<feature type="chain" id="PRO_5011577600" evidence="1">
    <location>
        <begin position="23"/>
        <end position="176"/>
    </location>
</feature>
<dbReference type="SUPFAM" id="SSF160387">
    <property type="entry name" value="NosL/MerB-like"/>
    <property type="match status" value="1"/>
</dbReference>
<feature type="signal peptide" evidence="1">
    <location>
        <begin position="1"/>
        <end position="22"/>
    </location>
</feature>
<dbReference type="Gene3D" id="3.30.70.2060">
    <property type="match status" value="1"/>
</dbReference>
<dbReference type="PANTHER" id="PTHR41247">
    <property type="entry name" value="HTH-TYPE TRANSCRIPTIONAL REPRESSOR YCNK"/>
    <property type="match status" value="1"/>
</dbReference>
<dbReference type="InterPro" id="IPR008719">
    <property type="entry name" value="N2O_reductase_NosL"/>
</dbReference>
<dbReference type="PANTHER" id="PTHR41247:SF1">
    <property type="entry name" value="HTH-TYPE TRANSCRIPTIONAL REPRESSOR YCNK"/>
    <property type="match status" value="1"/>
</dbReference>
<dbReference type="OrthoDB" id="7354657at2"/>
<gene>
    <name evidence="2" type="ORF">SAMN04488094_103217</name>
</gene>
<dbReference type="STRING" id="441112.SAMN04488094_103217"/>
<evidence type="ECO:0000313" key="3">
    <source>
        <dbReference type="Proteomes" id="UP000198728"/>
    </source>
</evidence>
<proteinExistence type="predicted"/>
<keyword evidence="1" id="KW-0732">Signal</keyword>
<dbReference type="Gene3D" id="3.30.70.2050">
    <property type="match status" value="1"/>
</dbReference>
<dbReference type="RefSeq" id="WP_093360188.1">
    <property type="nucleotide sequence ID" value="NZ_FOLG01000003.1"/>
</dbReference>
<dbReference type="Pfam" id="PF05573">
    <property type="entry name" value="NosL"/>
    <property type="match status" value="1"/>
</dbReference>